<dbReference type="Gene3D" id="1.10.287.470">
    <property type="entry name" value="Helix hairpin bin"/>
    <property type="match status" value="1"/>
</dbReference>
<dbReference type="PANTHER" id="PTHR30469">
    <property type="entry name" value="MULTIDRUG RESISTANCE PROTEIN MDTA"/>
    <property type="match status" value="1"/>
</dbReference>
<dbReference type="PANTHER" id="PTHR30469:SF20">
    <property type="entry name" value="EFFLUX RND TRANSPORTER PERIPLASMIC ADAPTOR SUBUNIT"/>
    <property type="match status" value="1"/>
</dbReference>
<feature type="domain" description="Multidrug resistance protein MdtA-like barrel-sandwich hybrid" evidence="2">
    <location>
        <begin position="73"/>
        <end position="201"/>
    </location>
</feature>
<dbReference type="NCBIfam" id="TIGR01730">
    <property type="entry name" value="RND_mfp"/>
    <property type="match status" value="1"/>
</dbReference>
<dbReference type="Gene3D" id="2.40.50.100">
    <property type="match status" value="1"/>
</dbReference>
<dbReference type="InterPro" id="IPR058625">
    <property type="entry name" value="MdtA-like_BSH"/>
</dbReference>
<name>A0ABU3A6Z7_9FLAO</name>
<gene>
    <name evidence="3" type="ORF">RM706_02875</name>
</gene>
<evidence type="ECO:0000259" key="2">
    <source>
        <dbReference type="Pfam" id="PF25917"/>
    </source>
</evidence>
<sequence length="367" mass="40307">MTLSIKTTLINRVIAILTCCLMVLVSCKNNQTKETEEPLKKVKYAVIDYANGQKQKSFNGETQSSSTTNLSFRMGGIITTMNAKVGMKVKKGELLAQLDTREIDLSVQQINEAVRSSKIQMETAESTLERTKRLYQSEGASLSDLENARNNYAQASAAYESNLQSLSLQRSQYNYAKIVAPNTGIVSSVNAEQNEVVNAGGNIITIDSDDGNFQVKVSLPENYINEVELESEVLLLINNEEKKGTISEIGYAAKGASFPILVDIENGAENLRPGLSATVIFDIGSASQNNSLVVPIEAVRQDDTRNYVYQMVPLENGTYQVTKKTVKIGDISGDYFIIVSGLNQMDYIAIAGLNDLYEGMKVQLFKN</sequence>
<comment type="caution">
    <text evidence="3">The sequence shown here is derived from an EMBL/GenBank/DDBJ whole genome shotgun (WGS) entry which is preliminary data.</text>
</comment>
<evidence type="ECO:0000313" key="3">
    <source>
        <dbReference type="EMBL" id="MDT0605952.1"/>
    </source>
</evidence>
<reference evidence="3 4" key="1">
    <citation type="submission" date="2023-09" db="EMBL/GenBank/DDBJ databases">
        <authorList>
            <person name="Rey-Velasco X."/>
        </authorList>
    </citation>
    <scope>NUCLEOTIDE SEQUENCE [LARGE SCALE GENOMIC DNA]</scope>
    <source>
        <strain evidence="3 4">F388</strain>
    </source>
</reference>
<proteinExistence type="inferred from homology"/>
<dbReference type="PROSITE" id="PS51257">
    <property type="entry name" value="PROKAR_LIPOPROTEIN"/>
    <property type="match status" value="1"/>
</dbReference>
<evidence type="ECO:0000256" key="1">
    <source>
        <dbReference type="ARBA" id="ARBA00009477"/>
    </source>
</evidence>
<dbReference type="Pfam" id="PF25917">
    <property type="entry name" value="BSH_RND"/>
    <property type="match status" value="1"/>
</dbReference>
<dbReference type="RefSeq" id="WP_311349515.1">
    <property type="nucleotide sequence ID" value="NZ_JAVRHR010000001.1"/>
</dbReference>
<dbReference type="Gene3D" id="2.40.420.20">
    <property type="match status" value="1"/>
</dbReference>
<keyword evidence="4" id="KW-1185">Reference proteome</keyword>
<evidence type="ECO:0000313" key="4">
    <source>
        <dbReference type="Proteomes" id="UP001255246"/>
    </source>
</evidence>
<comment type="similarity">
    <text evidence="1">Belongs to the membrane fusion protein (MFP) (TC 8.A.1) family.</text>
</comment>
<dbReference type="Proteomes" id="UP001255246">
    <property type="component" value="Unassembled WGS sequence"/>
</dbReference>
<dbReference type="SUPFAM" id="SSF111369">
    <property type="entry name" value="HlyD-like secretion proteins"/>
    <property type="match status" value="1"/>
</dbReference>
<dbReference type="InterPro" id="IPR006143">
    <property type="entry name" value="RND_pump_MFP"/>
</dbReference>
<protein>
    <submittedName>
        <fullName evidence="3">Efflux RND transporter periplasmic adaptor subunit</fullName>
    </submittedName>
</protein>
<dbReference type="Gene3D" id="2.40.30.170">
    <property type="match status" value="1"/>
</dbReference>
<accession>A0ABU3A6Z7</accession>
<organism evidence="3 4">
    <name type="scientific">Croceitalea rosinachiae</name>
    <dbReference type="NCBI Taxonomy" id="3075596"/>
    <lineage>
        <taxon>Bacteria</taxon>
        <taxon>Pseudomonadati</taxon>
        <taxon>Bacteroidota</taxon>
        <taxon>Flavobacteriia</taxon>
        <taxon>Flavobacteriales</taxon>
        <taxon>Flavobacteriaceae</taxon>
        <taxon>Croceitalea</taxon>
    </lineage>
</organism>
<dbReference type="EMBL" id="JAVRHR010000001">
    <property type="protein sequence ID" value="MDT0605952.1"/>
    <property type="molecule type" value="Genomic_DNA"/>
</dbReference>